<evidence type="ECO:0000256" key="7">
    <source>
        <dbReference type="ARBA" id="ARBA00022723"/>
    </source>
</evidence>
<dbReference type="InterPro" id="IPR001767">
    <property type="entry name" value="Hedgehog_Hint"/>
</dbReference>
<evidence type="ECO:0000256" key="3">
    <source>
        <dbReference type="ARBA" id="ARBA00022473"/>
    </source>
</evidence>
<keyword evidence="3 22" id="KW-0217">Developmental protein</keyword>
<gene>
    <name evidence="26" type="primary">shh</name>
</gene>
<dbReference type="GO" id="GO:0005113">
    <property type="term" value="F:patched binding"/>
    <property type="evidence" value="ECO:0007669"/>
    <property type="project" value="TreeGrafter"/>
</dbReference>
<dbReference type="InterPro" id="IPR036844">
    <property type="entry name" value="Hint_dom_sf"/>
</dbReference>
<evidence type="ECO:0000256" key="22">
    <source>
        <dbReference type="RuleBase" id="RU280812"/>
    </source>
</evidence>
<dbReference type="MEROPS" id="C46.005"/>
<protein>
    <recommendedName>
        <fullName evidence="22">Hedgehog protein</fullName>
    </recommendedName>
</protein>
<feature type="binding site" evidence="21">
    <location>
        <position position="182"/>
    </location>
    <ligand>
        <name>Zn(2+)</name>
        <dbReference type="ChEBI" id="CHEBI:29105"/>
    </ligand>
</feature>
<evidence type="ECO:0000256" key="14">
    <source>
        <dbReference type="ARBA" id="ARBA00023034"/>
    </source>
</evidence>
<dbReference type="GO" id="GO:0030182">
    <property type="term" value="P:neuron differentiation"/>
    <property type="evidence" value="ECO:0007669"/>
    <property type="project" value="UniProtKB-ARBA"/>
</dbReference>
<feature type="site" description="Involved in cholesterol transfer" evidence="20">
    <location>
        <position position="243"/>
    </location>
</feature>
<dbReference type="InterPro" id="IPR000320">
    <property type="entry name" value="Hedgehog_signalling_dom"/>
</dbReference>
<dbReference type="InterPro" id="IPR009045">
    <property type="entry name" value="Zn_M74/Hedgehog-like"/>
</dbReference>
<comment type="subcellular location">
    <molecule>Protein hedgehog N-product</molecule>
    <subcellularLocation>
        <location evidence="22">Cell membrane</location>
        <topology evidence="22">Lipid-anchor</topology>
    </subcellularLocation>
</comment>
<evidence type="ECO:0000256" key="15">
    <source>
        <dbReference type="ARBA" id="ARBA00023136"/>
    </source>
</evidence>
<dbReference type="GO" id="GO:0005886">
    <property type="term" value="C:plasma membrane"/>
    <property type="evidence" value="ECO:0007669"/>
    <property type="project" value="UniProtKB-SubCell"/>
</dbReference>
<dbReference type="GO" id="GO:0001708">
    <property type="term" value="P:cell fate specification"/>
    <property type="evidence" value="ECO:0007669"/>
    <property type="project" value="TreeGrafter"/>
</dbReference>
<dbReference type="GO" id="GO:0016740">
    <property type="term" value="F:transferase activity"/>
    <property type="evidence" value="ECO:0007669"/>
    <property type="project" value="UniProtKB-KW"/>
</dbReference>
<keyword evidence="9 22" id="KW-0378">Hydrolase</keyword>
<dbReference type="GO" id="GO:0007224">
    <property type="term" value="P:smoothened signaling pathway"/>
    <property type="evidence" value="ECO:0007669"/>
    <property type="project" value="TreeGrafter"/>
</dbReference>
<dbReference type="Gene3D" id="2.170.16.10">
    <property type="entry name" value="Hedgehog/Intein (Hint) domain"/>
    <property type="match status" value="1"/>
</dbReference>
<dbReference type="PANTHER" id="PTHR11889">
    <property type="entry name" value="HEDGEHOG"/>
    <property type="match status" value="1"/>
</dbReference>
<feature type="binding site" evidence="21">
    <location>
        <position position="140"/>
    </location>
    <ligand>
        <name>Zn(2+)</name>
        <dbReference type="ChEBI" id="CHEBI:29105"/>
    </ligand>
</feature>
<dbReference type="FunFam" id="2.170.16.10:FF:000001">
    <property type="entry name" value="Indian hedgehog"/>
    <property type="match status" value="1"/>
</dbReference>
<dbReference type="EMBL" id="AB029748">
    <property type="protein sequence ID" value="BAA82360.1"/>
    <property type="molecule type" value="mRNA"/>
</dbReference>
<feature type="chain" id="PRO_5004335738" description="Hedgehog protein" evidence="23">
    <location>
        <begin position="24"/>
        <end position="414"/>
    </location>
</feature>
<dbReference type="GO" id="GO:0007417">
    <property type="term" value="P:central nervous system development"/>
    <property type="evidence" value="ECO:0007669"/>
    <property type="project" value="UniProtKB-ARBA"/>
</dbReference>
<keyword evidence="12 21" id="KW-0862">Zinc</keyword>
<dbReference type="AlphaFoldDB" id="Q9W7Q9"/>
<evidence type="ECO:0000256" key="12">
    <source>
        <dbReference type="ARBA" id="ARBA00022833"/>
    </source>
</evidence>
<dbReference type="PROSITE" id="PS51257">
    <property type="entry name" value="PROKAR_LIPOPROTEIN"/>
    <property type="match status" value="1"/>
</dbReference>
<dbReference type="InterPro" id="IPR050387">
    <property type="entry name" value="Hedgehog_Signaling"/>
</dbReference>
<evidence type="ECO:0000256" key="9">
    <source>
        <dbReference type="ARBA" id="ARBA00022801"/>
    </source>
</evidence>
<comment type="similarity">
    <text evidence="2 22">Belongs to the hedgehog family.</text>
</comment>
<comment type="catalytic activity">
    <reaction evidence="19">
        <text>glycyl-L-cysteinyl-[protein] + cholesterol + H(+) = [protein]-C-terminal glycyl cholesterol ester + N-terminal L-cysteinyl-[protein]</text>
        <dbReference type="Rhea" id="RHEA:59504"/>
        <dbReference type="Rhea" id="RHEA-COMP:12707"/>
        <dbReference type="Rhea" id="RHEA-COMP:15369"/>
        <dbReference type="Rhea" id="RHEA-COMP:15374"/>
        <dbReference type="ChEBI" id="CHEBI:15378"/>
        <dbReference type="ChEBI" id="CHEBI:16113"/>
        <dbReference type="ChEBI" id="CHEBI:65250"/>
        <dbReference type="ChEBI" id="CHEBI:143135"/>
        <dbReference type="ChEBI" id="CHEBI:143140"/>
    </reaction>
    <physiologicalReaction direction="left-to-right" evidence="19">
        <dbReference type="Rhea" id="RHEA:59505"/>
    </physiologicalReaction>
</comment>
<dbReference type="Gene3D" id="3.30.1380.10">
    <property type="match status" value="1"/>
</dbReference>
<dbReference type="Pfam" id="PF01079">
    <property type="entry name" value="Hint"/>
    <property type="match status" value="1"/>
</dbReference>
<feature type="binding site" evidence="21">
    <location>
        <position position="126"/>
    </location>
    <ligand>
        <name>Ca(2+)</name>
        <dbReference type="ChEBI" id="CHEBI:29108"/>
        <label>1</label>
    </ligand>
</feature>
<evidence type="ECO:0000256" key="21">
    <source>
        <dbReference type="PIRSR" id="PIRSR009400-2"/>
    </source>
</evidence>
<feature type="binding site" evidence="21">
    <location>
        <position position="129"/>
    </location>
    <ligand>
        <name>Ca(2+)</name>
        <dbReference type="ChEBI" id="CHEBI:29108"/>
        <label>2</label>
    </ligand>
</feature>
<name>Q9W7Q9_PAROL</name>
<dbReference type="InterPro" id="IPR003586">
    <property type="entry name" value="Hint_dom_C"/>
</dbReference>
<evidence type="ECO:0000256" key="20">
    <source>
        <dbReference type="PIRSR" id="PIRSR009400-1"/>
    </source>
</evidence>
<dbReference type="SUPFAM" id="SSF51294">
    <property type="entry name" value="Hedgehog/intein (Hint) domain"/>
    <property type="match status" value="1"/>
</dbReference>
<dbReference type="GO" id="GO:0000139">
    <property type="term" value="C:Golgi membrane"/>
    <property type="evidence" value="ECO:0007669"/>
    <property type="project" value="UniProtKB-SubCell"/>
</dbReference>
<evidence type="ECO:0000256" key="1">
    <source>
        <dbReference type="ARBA" id="ARBA00004586"/>
    </source>
</evidence>
<dbReference type="GO" id="GO:0016539">
    <property type="term" value="P:intein-mediated protein splicing"/>
    <property type="evidence" value="ECO:0007669"/>
    <property type="project" value="InterPro"/>
</dbReference>
<evidence type="ECO:0000256" key="23">
    <source>
        <dbReference type="SAM" id="SignalP"/>
    </source>
</evidence>
<keyword evidence="4 22" id="KW-1003">Cell membrane</keyword>
<dbReference type="GO" id="GO:0048513">
    <property type="term" value="P:animal organ development"/>
    <property type="evidence" value="ECO:0007669"/>
    <property type="project" value="UniProtKB-ARBA"/>
</dbReference>
<feature type="site" description="Essential for auto-cleavage" evidence="20">
    <location>
        <position position="269"/>
    </location>
</feature>
<feature type="binding site" evidence="21">
    <location>
        <position position="90"/>
    </location>
    <ligand>
        <name>Ca(2+)</name>
        <dbReference type="ChEBI" id="CHEBI:29108"/>
        <label>1</label>
    </ligand>
</feature>
<evidence type="ECO:0000256" key="10">
    <source>
        <dbReference type="ARBA" id="ARBA00022813"/>
    </source>
</evidence>
<keyword evidence="11 22" id="KW-0256">Endoplasmic reticulum</keyword>
<dbReference type="InterPro" id="IPR003587">
    <property type="entry name" value="Hint_dom_N"/>
</dbReference>
<dbReference type="GO" id="GO:0055002">
    <property type="term" value="P:striated muscle cell development"/>
    <property type="evidence" value="ECO:0007669"/>
    <property type="project" value="UniProtKB-ARBA"/>
</dbReference>
<comment type="subcellular location">
    <subcellularLocation>
        <location evidence="1">Endoplasmic reticulum membrane</location>
    </subcellularLocation>
</comment>
<dbReference type="GO" id="GO:0005615">
    <property type="term" value="C:extracellular space"/>
    <property type="evidence" value="ECO:0007669"/>
    <property type="project" value="TreeGrafter"/>
</dbReference>
<keyword evidence="7 21" id="KW-0479">Metal-binding</keyword>
<evidence type="ECO:0000256" key="19">
    <source>
        <dbReference type="ARBA" id="ARBA00048589"/>
    </source>
</evidence>
<dbReference type="GO" id="GO:0016540">
    <property type="term" value="P:protein autoprocessing"/>
    <property type="evidence" value="ECO:0007669"/>
    <property type="project" value="InterPro"/>
</dbReference>
<dbReference type="GO" id="GO:0008233">
    <property type="term" value="F:peptidase activity"/>
    <property type="evidence" value="ECO:0007669"/>
    <property type="project" value="UniProtKB-UniRule"/>
</dbReference>
<dbReference type="GO" id="GO:0007389">
    <property type="term" value="P:pattern specification process"/>
    <property type="evidence" value="ECO:0007669"/>
    <property type="project" value="UniProtKB-ARBA"/>
</dbReference>
<evidence type="ECO:0000256" key="11">
    <source>
        <dbReference type="ARBA" id="ARBA00022824"/>
    </source>
</evidence>
<dbReference type="FunFam" id="3.30.1380.10:FF:000001">
    <property type="entry name" value="Indian hedgehog"/>
    <property type="match status" value="1"/>
</dbReference>
<keyword evidence="15 22" id="KW-0472">Membrane</keyword>
<comment type="subcellular location">
    <molecule>Sonic hedgehog protein</molecule>
    <subcellularLocation>
        <location evidence="22">Endoplasmic reticulum membrane</location>
    </subcellularLocation>
    <subcellularLocation>
        <location evidence="22">Golgi apparatus membrane</location>
    </subcellularLocation>
</comment>
<keyword evidence="5 22" id="KW-0645">Protease</keyword>
<feature type="domain" description="Hint" evidence="24">
    <location>
        <begin position="305"/>
        <end position="349"/>
    </location>
</feature>
<dbReference type="InterPro" id="IPR001657">
    <property type="entry name" value="Hedgehog"/>
</dbReference>
<dbReference type="PROSITE" id="PS50817">
    <property type="entry name" value="INTEIN_N_TER"/>
    <property type="match status" value="1"/>
</dbReference>
<organism evidence="26">
    <name type="scientific">Paralichthys olivaceus</name>
    <name type="common">Bastard halibut</name>
    <name type="synonym">Hippoglossus olivaceus</name>
    <dbReference type="NCBI Taxonomy" id="8255"/>
    <lineage>
        <taxon>Eukaryota</taxon>
        <taxon>Metazoa</taxon>
        <taxon>Chordata</taxon>
        <taxon>Craniata</taxon>
        <taxon>Vertebrata</taxon>
        <taxon>Euteleostomi</taxon>
        <taxon>Actinopterygii</taxon>
        <taxon>Neopterygii</taxon>
        <taxon>Teleostei</taxon>
        <taxon>Neoteleostei</taxon>
        <taxon>Acanthomorphata</taxon>
        <taxon>Carangaria</taxon>
        <taxon>Pleuronectiformes</taxon>
        <taxon>Pleuronectoidei</taxon>
        <taxon>Paralichthyidae</taxon>
        <taxon>Paralichthys</taxon>
    </lineage>
</organism>
<proteinExistence type="evidence at transcript level"/>
<comment type="function">
    <molecule>Protein hedgehog</molecule>
    <text evidence="22">The C-terminal part of the hedgehog protein precursor displays an autoproteolysis activity that results in the cleavage of the full-length protein into two parts (N-product and C-product). In addition, the C-terminal part displays a cholesterol transferase activity that results by the covalent attachment of a cholesterol moiety to the C-terminal of the newly generated N-product.</text>
</comment>
<evidence type="ECO:0000256" key="2">
    <source>
        <dbReference type="ARBA" id="ARBA00010649"/>
    </source>
</evidence>
<evidence type="ECO:0000259" key="25">
    <source>
        <dbReference type="SMART" id="SM00306"/>
    </source>
</evidence>
<dbReference type="GO" id="GO:0035295">
    <property type="term" value="P:tube development"/>
    <property type="evidence" value="ECO:0007669"/>
    <property type="project" value="UniProtKB-ARBA"/>
</dbReference>
<dbReference type="GO" id="GO:0042127">
    <property type="term" value="P:regulation of cell population proliferation"/>
    <property type="evidence" value="ECO:0007669"/>
    <property type="project" value="UniProtKB-ARBA"/>
</dbReference>
<feature type="binding site" evidence="21">
    <location>
        <position position="131"/>
    </location>
    <ligand>
        <name>Ca(2+)</name>
        <dbReference type="ChEBI" id="CHEBI:29108"/>
        <label>2</label>
    </ligand>
</feature>
<reference evidence="26" key="1">
    <citation type="journal article" date="1999" name="Dev. Growth Differ.">
        <title>Retinoic acid given at late embryonic stage depresses sonic hedgehog and Hoxd-4 expression in the pharyngeal area and induces skeletal malformation in flounder (Paralichthys olivaceus) embryos.</title>
        <authorList>
            <person name="Suzuki T."/>
            <person name="Ichiro O."/>
            <person name="Kurokawa T."/>
        </authorList>
    </citation>
    <scope>NUCLEOTIDE SEQUENCE</scope>
</reference>
<dbReference type="GO" id="GO:0010468">
    <property type="term" value="P:regulation of gene expression"/>
    <property type="evidence" value="ECO:0007669"/>
    <property type="project" value="TreeGrafter"/>
</dbReference>
<feature type="binding site" evidence="21">
    <location>
        <position position="126"/>
    </location>
    <ligand>
        <name>Ca(2+)</name>
        <dbReference type="ChEBI" id="CHEBI:29108"/>
        <label>2</label>
    </ligand>
</feature>
<comment type="subunit">
    <text evidence="18">Multimer.</text>
</comment>
<keyword evidence="13 21" id="KW-0106">Calcium</keyword>
<dbReference type="SMART" id="SM00306">
    <property type="entry name" value="HintN"/>
    <property type="match status" value="1"/>
</dbReference>
<evidence type="ECO:0000256" key="18">
    <source>
        <dbReference type="ARBA" id="ARBA00034131"/>
    </source>
</evidence>
<feature type="binding site" evidence="21">
    <location>
        <position position="125"/>
    </location>
    <ligand>
        <name>Ca(2+)</name>
        <dbReference type="ChEBI" id="CHEBI:29108"/>
        <label>1</label>
    </ligand>
</feature>
<evidence type="ECO:0000256" key="8">
    <source>
        <dbReference type="ARBA" id="ARBA00022729"/>
    </source>
</evidence>
<dbReference type="GO" id="GO:0042063">
    <property type="term" value="P:gliogenesis"/>
    <property type="evidence" value="ECO:0007669"/>
    <property type="project" value="UniProtKB-ARBA"/>
</dbReference>
<evidence type="ECO:0000256" key="5">
    <source>
        <dbReference type="ARBA" id="ARBA00022670"/>
    </source>
</evidence>
<dbReference type="GO" id="GO:0050793">
    <property type="term" value="P:regulation of developmental process"/>
    <property type="evidence" value="ECO:0007669"/>
    <property type="project" value="UniProtKB-ARBA"/>
</dbReference>
<dbReference type="GO" id="GO:0005789">
    <property type="term" value="C:endoplasmic reticulum membrane"/>
    <property type="evidence" value="ECO:0007669"/>
    <property type="project" value="UniProtKB-SubCell"/>
</dbReference>
<dbReference type="PANTHER" id="PTHR11889:SF36">
    <property type="entry name" value="SONIC HEDGEHOG PROTEIN"/>
    <property type="match status" value="1"/>
</dbReference>
<comment type="function">
    <molecule>Protein hedgehog N-product</molecule>
    <text evidence="22">The dually lipidated hedgehog protein N-product is a morphogen which is essential for a variety of patterning events during development.</text>
</comment>
<dbReference type="SUPFAM" id="SSF55166">
    <property type="entry name" value="Hedgehog/DD-peptidase"/>
    <property type="match status" value="1"/>
</dbReference>
<evidence type="ECO:0000256" key="17">
    <source>
        <dbReference type="ARBA" id="ARBA00023288"/>
    </source>
</evidence>
<accession>Q9W7Q9</accession>
<feature type="binding site" evidence="21">
    <location>
        <position position="90"/>
    </location>
    <ligand>
        <name>Ca(2+)</name>
        <dbReference type="ChEBI" id="CHEBI:29108"/>
        <label>2</label>
    </ligand>
</feature>
<evidence type="ECO:0000313" key="26">
    <source>
        <dbReference type="EMBL" id="BAA82360.1"/>
    </source>
</evidence>
<sequence>MLLWTRIVLAGVICLSLVSSGMGCGPGRGYGRRRHPKKLTPLAYKQFIPNVAEKTLGASGRYEGKITRNSERFKELTPNYNTDIIFKDEENTGADRLMTQRCKDKLNSLAISVMNQWPGVKLRVTEGWDEDGHHFEESLHYEGRAVDITTSDRDKSKYGTLSRLAVEAGFDWVYYESKAHIHCSVKAENSVAAKSGGCFPGSSTVTLQDGTKKPVKALQTGDRVLAADAHGQPVYTDFIMFIDQDSTTRRLFYVIETDSGQKITLTAAHLLFVGHSNSTERAHRGMSAVFASQVRPGQTVFVLDAERLQPVTVKRIYTQEHEGSFAPVTAQGTVVVDQVLASCYAVIQDHELAHWALAPVRLAHWVSSLLFSSQPQASAQKDGVHWYSKILYQLGTWLLDSHSIHPLGMSVYPS</sequence>
<dbReference type="GO" id="GO:0007267">
    <property type="term" value="P:cell-cell signaling"/>
    <property type="evidence" value="ECO:0007669"/>
    <property type="project" value="InterPro"/>
</dbReference>
<feature type="binding site" evidence="21">
    <location>
        <position position="89"/>
    </location>
    <ligand>
        <name>Ca(2+)</name>
        <dbReference type="ChEBI" id="CHEBI:29108"/>
        <label>1</label>
    </ligand>
</feature>
<keyword evidence="17" id="KW-0449">Lipoprotein</keyword>
<keyword evidence="6" id="KW-0808">Transferase</keyword>
<feature type="domain" description="Hint" evidence="25">
    <location>
        <begin position="196"/>
        <end position="304"/>
    </location>
</feature>
<evidence type="ECO:0000256" key="4">
    <source>
        <dbReference type="ARBA" id="ARBA00022475"/>
    </source>
</evidence>
<dbReference type="GO" id="GO:0009888">
    <property type="term" value="P:tissue development"/>
    <property type="evidence" value="ECO:0007669"/>
    <property type="project" value="UniProtKB-ARBA"/>
</dbReference>
<feature type="site" description="Cleavage; by autolysis" evidence="20">
    <location>
        <begin position="197"/>
        <end position="198"/>
    </location>
</feature>
<evidence type="ECO:0000259" key="24">
    <source>
        <dbReference type="SMART" id="SM00305"/>
    </source>
</evidence>
<evidence type="ECO:0000256" key="13">
    <source>
        <dbReference type="ARBA" id="ARBA00022837"/>
    </source>
</evidence>
<feature type="binding site" evidence="21">
    <location>
        <position position="95"/>
    </location>
    <ligand>
        <name>Ca(2+)</name>
        <dbReference type="ChEBI" id="CHEBI:29108"/>
        <label>1</label>
    </ligand>
</feature>
<evidence type="ECO:0000256" key="16">
    <source>
        <dbReference type="ARBA" id="ARBA00023139"/>
    </source>
</evidence>
<dbReference type="PRINTS" id="PR00632">
    <property type="entry name" value="SONICHHOG"/>
</dbReference>
<feature type="binding site" evidence="21">
    <location>
        <position position="147"/>
    </location>
    <ligand>
        <name>Zn(2+)</name>
        <dbReference type="ChEBI" id="CHEBI:29105"/>
    </ligand>
</feature>
<dbReference type="InterPro" id="IPR006141">
    <property type="entry name" value="Intein_N"/>
</dbReference>
<keyword evidence="16" id="KW-0564">Palmitate</keyword>
<evidence type="ECO:0000256" key="6">
    <source>
        <dbReference type="ARBA" id="ARBA00022679"/>
    </source>
</evidence>
<dbReference type="GO" id="GO:0005509">
    <property type="term" value="F:calcium ion binding"/>
    <property type="evidence" value="ECO:0007669"/>
    <property type="project" value="TreeGrafter"/>
</dbReference>
<dbReference type="CDD" id="cd00081">
    <property type="entry name" value="Hint"/>
    <property type="match status" value="1"/>
</dbReference>
<dbReference type="Pfam" id="PF01085">
    <property type="entry name" value="HH_signal"/>
    <property type="match status" value="1"/>
</dbReference>
<keyword evidence="14 22" id="KW-0333">Golgi apparatus</keyword>
<keyword evidence="8 22" id="KW-0732">Signal</keyword>
<feature type="signal peptide" evidence="23">
    <location>
        <begin position="1"/>
        <end position="23"/>
    </location>
</feature>
<feature type="site" description="Involved in auto-cleavage" evidence="20">
    <location>
        <position position="266"/>
    </location>
</feature>
<dbReference type="PIRSF" id="PIRSF009400">
    <property type="entry name" value="Peptidase_C46"/>
    <property type="match status" value="1"/>
</dbReference>
<keyword evidence="10 22" id="KW-0068">Autocatalytic cleavage</keyword>
<dbReference type="SMART" id="SM00305">
    <property type="entry name" value="HintC"/>
    <property type="match status" value="1"/>
</dbReference>